<protein>
    <recommendedName>
        <fullName evidence="2">Phage tail tape measure protein</fullName>
    </recommendedName>
</protein>
<sequence length="111" mass="11648">MARQKVQVDITATDKTRAAFNSLNNSLKKTQATSAKLGKTLAGLGAGTALTGLIANSQRTIQAVDNMSNRINASASAMSELRIAAELTGVSFESFGTAMQRMQTRLGQALS</sequence>
<gene>
    <name evidence="1" type="ORF">S01H1_35559</name>
</gene>
<dbReference type="EMBL" id="BARS01022225">
    <property type="protein sequence ID" value="GAG12429.1"/>
    <property type="molecule type" value="Genomic_DNA"/>
</dbReference>
<feature type="non-terminal residue" evidence="1">
    <location>
        <position position="111"/>
    </location>
</feature>
<reference evidence="1" key="1">
    <citation type="journal article" date="2014" name="Front. Microbiol.">
        <title>High frequency of phylogenetically diverse reductive dehalogenase-homologous genes in deep subseafloor sedimentary metagenomes.</title>
        <authorList>
            <person name="Kawai M."/>
            <person name="Futagami T."/>
            <person name="Toyoda A."/>
            <person name="Takaki Y."/>
            <person name="Nishi S."/>
            <person name="Hori S."/>
            <person name="Arai W."/>
            <person name="Tsubouchi T."/>
            <person name="Morono Y."/>
            <person name="Uchiyama I."/>
            <person name="Ito T."/>
            <person name="Fujiyama A."/>
            <person name="Inagaki F."/>
            <person name="Takami H."/>
        </authorList>
    </citation>
    <scope>NUCLEOTIDE SEQUENCE</scope>
    <source>
        <strain evidence="1">Expedition CK06-06</strain>
    </source>
</reference>
<accession>X0V2U4</accession>
<evidence type="ECO:0000313" key="1">
    <source>
        <dbReference type="EMBL" id="GAG12429.1"/>
    </source>
</evidence>
<name>X0V2U4_9ZZZZ</name>
<proteinExistence type="predicted"/>
<comment type="caution">
    <text evidence="1">The sequence shown here is derived from an EMBL/GenBank/DDBJ whole genome shotgun (WGS) entry which is preliminary data.</text>
</comment>
<evidence type="ECO:0008006" key="2">
    <source>
        <dbReference type="Google" id="ProtNLM"/>
    </source>
</evidence>
<dbReference type="AlphaFoldDB" id="X0V2U4"/>
<organism evidence="1">
    <name type="scientific">marine sediment metagenome</name>
    <dbReference type="NCBI Taxonomy" id="412755"/>
    <lineage>
        <taxon>unclassified sequences</taxon>
        <taxon>metagenomes</taxon>
        <taxon>ecological metagenomes</taxon>
    </lineage>
</organism>